<dbReference type="GeneID" id="109419215"/>
<feature type="compositionally biased region" description="Low complexity" evidence="3">
    <location>
        <begin position="500"/>
        <end position="521"/>
    </location>
</feature>
<organism evidence="5 6">
    <name type="scientific">Aedes albopictus</name>
    <name type="common">Asian tiger mosquito</name>
    <name type="synonym">Stegomyia albopicta</name>
    <dbReference type="NCBI Taxonomy" id="7160"/>
    <lineage>
        <taxon>Eukaryota</taxon>
        <taxon>Metazoa</taxon>
        <taxon>Ecdysozoa</taxon>
        <taxon>Arthropoda</taxon>
        <taxon>Hexapoda</taxon>
        <taxon>Insecta</taxon>
        <taxon>Pterygota</taxon>
        <taxon>Neoptera</taxon>
        <taxon>Endopterygota</taxon>
        <taxon>Diptera</taxon>
        <taxon>Nematocera</taxon>
        <taxon>Culicoidea</taxon>
        <taxon>Culicidae</taxon>
        <taxon>Culicinae</taxon>
        <taxon>Aedini</taxon>
        <taxon>Aedes</taxon>
        <taxon>Stegomyia</taxon>
    </lineage>
</organism>
<dbReference type="PRINTS" id="PR00499">
    <property type="entry name" value="P67PHOX"/>
</dbReference>
<dbReference type="PRINTS" id="PR00452">
    <property type="entry name" value="SH3DOMAIN"/>
</dbReference>
<evidence type="ECO:0000313" key="6">
    <source>
        <dbReference type="Proteomes" id="UP000069940"/>
    </source>
</evidence>
<keyword evidence="6" id="KW-1185">Reference proteome</keyword>
<feature type="compositionally biased region" description="Polar residues" evidence="3">
    <location>
        <begin position="108"/>
        <end position="119"/>
    </location>
</feature>
<feature type="region of interest" description="Disordered" evidence="3">
    <location>
        <begin position="499"/>
        <end position="523"/>
    </location>
</feature>
<dbReference type="InterPro" id="IPR036028">
    <property type="entry name" value="SH3-like_dom_sf"/>
</dbReference>
<dbReference type="InterPro" id="IPR001452">
    <property type="entry name" value="SH3_domain"/>
</dbReference>
<feature type="compositionally biased region" description="Pro residues" evidence="3">
    <location>
        <begin position="141"/>
        <end position="153"/>
    </location>
</feature>
<dbReference type="Pfam" id="PF14604">
    <property type="entry name" value="SH3_9"/>
    <property type="match status" value="1"/>
</dbReference>
<evidence type="ECO:0000313" key="5">
    <source>
        <dbReference type="EnsemblMetazoa" id="AALFPA23_001593.P38811"/>
    </source>
</evidence>
<feature type="compositionally biased region" description="Polar residues" evidence="3">
    <location>
        <begin position="43"/>
        <end position="55"/>
    </location>
</feature>
<reference evidence="6" key="1">
    <citation type="journal article" date="2015" name="Proc. Natl. Acad. Sci. U.S.A.">
        <title>Genome sequence of the Asian Tiger mosquito, Aedes albopictus, reveals insights into its biology, genetics, and evolution.</title>
        <authorList>
            <person name="Chen X.G."/>
            <person name="Jiang X."/>
            <person name="Gu J."/>
            <person name="Xu M."/>
            <person name="Wu Y."/>
            <person name="Deng Y."/>
            <person name="Zhang C."/>
            <person name="Bonizzoni M."/>
            <person name="Dermauw W."/>
            <person name="Vontas J."/>
            <person name="Armbruster P."/>
            <person name="Huang X."/>
            <person name="Yang Y."/>
            <person name="Zhang H."/>
            <person name="He W."/>
            <person name="Peng H."/>
            <person name="Liu Y."/>
            <person name="Wu K."/>
            <person name="Chen J."/>
            <person name="Lirakis M."/>
            <person name="Topalis P."/>
            <person name="Van Leeuwen T."/>
            <person name="Hall A.B."/>
            <person name="Jiang X."/>
            <person name="Thorpe C."/>
            <person name="Mueller R.L."/>
            <person name="Sun C."/>
            <person name="Waterhouse R.M."/>
            <person name="Yan G."/>
            <person name="Tu Z.J."/>
            <person name="Fang X."/>
            <person name="James A.A."/>
        </authorList>
    </citation>
    <scope>NUCLEOTIDE SEQUENCE [LARGE SCALE GENOMIC DNA]</scope>
    <source>
        <strain evidence="6">Foshan</strain>
    </source>
</reference>
<accession>A0ABM1XPG7</accession>
<feature type="compositionally biased region" description="Pro residues" evidence="3">
    <location>
        <begin position="400"/>
        <end position="409"/>
    </location>
</feature>
<feature type="compositionally biased region" description="Acidic residues" evidence="3">
    <location>
        <begin position="387"/>
        <end position="396"/>
    </location>
</feature>
<dbReference type="PANTHER" id="PTHR14167">
    <property type="entry name" value="SH3 DOMAIN-CONTAINING"/>
    <property type="match status" value="1"/>
</dbReference>
<evidence type="ECO:0000256" key="2">
    <source>
        <dbReference type="PROSITE-ProRule" id="PRU00192"/>
    </source>
</evidence>
<reference evidence="5" key="2">
    <citation type="submission" date="2025-05" db="UniProtKB">
        <authorList>
            <consortium name="EnsemblMetazoa"/>
        </authorList>
    </citation>
    <scope>IDENTIFICATION</scope>
    <source>
        <strain evidence="5">Foshan</strain>
    </source>
</reference>
<dbReference type="PROSITE" id="PS50002">
    <property type="entry name" value="SH3"/>
    <property type="match status" value="2"/>
</dbReference>
<feature type="domain" description="SH3" evidence="4">
    <location>
        <begin position="433"/>
        <end position="493"/>
    </location>
</feature>
<feature type="region of interest" description="Disordered" evidence="3">
    <location>
        <begin position="27"/>
        <end position="260"/>
    </location>
</feature>
<feature type="domain" description="SH3" evidence="4">
    <location>
        <begin position="541"/>
        <end position="600"/>
    </location>
</feature>
<dbReference type="CDD" id="cd00174">
    <property type="entry name" value="SH3"/>
    <property type="match status" value="2"/>
</dbReference>
<feature type="compositionally biased region" description="Polar residues" evidence="3">
    <location>
        <begin position="377"/>
        <end position="386"/>
    </location>
</feature>
<dbReference type="RefSeq" id="XP_019548967.3">
    <property type="nucleotide sequence ID" value="XM_019693422.3"/>
</dbReference>
<feature type="compositionally biased region" description="Polar residues" evidence="3">
    <location>
        <begin position="164"/>
        <end position="178"/>
    </location>
</feature>
<feature type="compositionally biased region" description="Low complexity" evidence="3">
    <location>
        <begin position="198"/>
        <end position="216"/>
    </location>
</feature>
<dbReference type="PANTHER" id="PTHR14167:SF116">
    <property type="entry name" value="CAP, ISOFORM AC"/>
    <property type="match status" value="1"/>
</dbReference>
<dbReference type="Gene3D" id="2.30.30.40">
    <property type="entry name" value="SH3 Domains"/>
    <property type="match status" value="2"/>
</dbReference>
<protein>
    <recommendedName>
        <fullName evidence="4">SH3 domain-containing protein</fullName>
    </recommendedName>
</protein>
<evidence type="ECO:0000256" key="3">
    <source>
        <dbReference type="SAM" id="MobiDB-lite"/>
    </source>
</evidence>
<dbReference type="Pfam" id="PF00018">
    <property type="entry name" value="SH3_1"/>
    <property type="match status" value="1"/>
</dbReference>
<feature type="compositionally biased region" description="Low complexity" evidence="3">
    <location>
        <begin position="244"/>
        <end position="260"/>
    </location>
</feature>
<feature type="compositionally biased region" description="Polar residues" evidence="3">
    <location>
        <begin position="217"/>
        <end position="226"/>
    </location>
</feature>
<dbReference type="SMART" id="SM00326">
    <property type="entry name" value="SH3"/>
    <property type="match status" value="2"/>
</dbReference>
<name>A0ABM1XPG7_AEDAL</name>
<proteinExistence type="predicted"/>
<keyword evidence="1 2" id="KW-0728">SH3 domain</keyword>
<dbReference type="InterPro" id="IPR050384">
    <property type="entry name" value="Endophilin_SH3RF"/>
</dbReference>
<feature type="region of interest" description="Disordered" evidence="3">
    <location>
        <begin position="369"/>
        <end position="409"/>
    </location>
</feature>
<dbReference type="EnsemblMetazoa" id="AALFPA23_001593.R38811">
    <property type="protein sequence ID" value="AALFPA23_001593.P38811"/>
    <property type="gene ID" value="AALFPA23_001593"/>
</dbReference>
<evidence type="ECO:0000256" key="1">
    <source>
        <dbReference type="ARBA" id="ARBA00022443"/>
    </source>
</evidence>
<dbReference type="SUPFAM" id="SSF50044">
    <property type="entry name" value="SH3-domain"/>
    <property type="match status" value="2"/>
</dbReference>
<dbReference type="Proteomes" id="UP000069940">
    <property type="component" value="Unassembled WGS sequence"/>
</dbReference>
<sequence>MCDILSAISYGLYPHQERPKKRFKINMTIPSRPAPPPPQASSNITTRYSPATNWDDTPFSPPPIGFVAANSRPVPPLSGNQANMKPKKAPPPRPPPPKVVPALKKPGQPQSVNILSNLFGQKRSHASKGTVKSQQGQLPMKLPPPPKQPPPLNQHPTGHYGSIGFTSGNNAQPSTAASGSELISFDSPPSSPTFTQKSCSDCISVDSFSSDSNYSSPNNGNMSQAESGFEDDFVSQHEHQRSKATTPASSTSSAATPSSSSALKDLWDLSDAFGMQQTARSTTTPSSIYAPVCSATIRAPAVNSKLYASEFVDPLCNGKSVAPKVQTVAMPTIIKPGGAAASSSQKSTPVHSIGGLKAKPAPLPLWTSSAKPPISVPVTTPAGNNTFEDDDSEESLESLPSPPMPNIPPPPPPASFLVVDQPTDDLEEVPVASGEPYGIAMYDFNGETDEDLSFRTNDKIYLLKRLNEEWLLGKDRRGCEGMFPANYIDVKVPLREAQARTSGGSSTITTSSSSISGSSRSETAINHRDISHSGTDSFRTHHHPQVRVLYTFTAETAEDLTIVENEFVTVLGQITPEWLYGEAHGQRGQFPANFVEYVPANLPLVPANDRT</sequence>
<evidence type="ECO:0000259" key="4">
    <source>
        <dbReference type="PROSITE" id="PS50002"/>
    </source>
</evidence>